<reference evidence="3" key="1">
    <citation type="journal article" date="2019" name="Microbiol. Immunol.">
        <title>Molecular and phenotypic characterization of Leptospira johnsonii sp. nov., Leptospira ellinghausenii sp. nov. and Leptospira ryugenii sp. nov. isolated from soil and water in Japan.</title>
        <authorList>
            <person name="Masuzawa T."/>
            <person name="Saito M."/>
            <person name="Nakao R."/>
            <person name="Nikaido Y."/>
            <person name="Matsumoto M."/>
            <person name="Ogawa M."/>
            <person name="Yokoyama M."/>
            <person name="Hidaka Y."/>
            <person name="Tomita J."/>
            <person name="Sakakibara K."/>
            <person name="Suzuki K."/>
            <person name="Yasuda S."/>
            <person name="Sato H."/>
            <person name="Yamaguchi M."/>
            <person name="Yoshida S.I."/>
            <person name="Koizumi N."/>
            <person name="Kawamura Y."/>
        </authorList>
    </citation>
    <scope>NUCLEOTIDE SEQUENCE [LARGE SCALE GENOMIC DNA]</scope>
    <source>
        <strain evidence="3">E18</strain>
    </source>
</reference>
<dbReference type="InterPro" id="IPR005101">
    <property type="entry name" value="Cryptochr/Photolyase_FAD-bd"/>
</dbReference>
<accession>A0A2P2DAV1</accession>
<dbReference type="EMBL" id="BFAZ01000005">
    <property type="protein sequence ID" value="GBF41761.1"/>
    <property type="molecule type" value="Genomic_DNA"/>
</dbReference>
<name>A0A2P2DAV1_9LEPT</name>
<evidence type="ECO:0000259" key="1">
    <source>
        <dbReference type="Pfam" id="PF03441"/>
    </source>
</evidence>
<dbReference type="AlphaFoldDB" id="A0A2P2DAV1"/>
<dbReference type="Gene3D" id="1.25.40.80">
    <property type="match status" value="1"/>
</dbReference>
<feature type="domain" description="Cryptochrome/DNA photolyase FAD-binding" evidence="1">
    <location>
        <begin position="307"/>
        <end position="398"/>
    </location>
</feature>
<dbReference type="RefSeq" id="WP_108958913.1">
    <property type="nucleotide sequence ID" value="NZ_BFAZ01000005.1"/>
</dbReference>
<dbReference type="GO" id="GO:0016829">
    <property type="term" value="F:lyase activity"/>
    <property type="evidence" value="ECO:0007669"/>
    <property type="project" value="UniProtKB-KW"/>
</dbReference>
<gene>
    <name evidence="2" type="ORF">LPTSP2_10420</name>
</gene>
<dbReference type="Pfam" id="PF03441">
    <property type="entry name" value="FAD_binding_7"/>
    <property type="match status" value="1"/>
</dbReference>
<dbReference type="Proteomes" id="UP000245206">
    <property type="component" value="Unassembled WGS sequence"/>
</dbReference>
<evidence type="ECO:0000313" key="3">
    <source>
        <dbReference type="Proteomes" id="UP000245206"/>
    </source>
</evidence>
<keyword evidence="2" id="KW-0456">Lyase</keyword>
<dbReference type="Gene3D" id="1.10.579.10">
    <property type="entry name" value="DNA Cyclobutane Dipyrimidine Photolyase, subunit A, domain 3"/>
    <property type="match status" value="1"/>
</dbReference>
<dbReference type="Gene3D" id="3.40.50.620">
    <property type="entry name" value="HUPs"/>
    <property type="match status" value="1"/>
</dbReference>
<dbReference type="Pfam" id="PF04244">
    <property type="entry name" value="DPRP"/>
    <property type="match status" value="1"/>
</dbReference>
<comment type="caution">
    <text evidence="2">The sequence shown here is derived from an EMBL/GenBank/DDBJ whole genome shotgun (WGS) entry which is preliminary data.</text>
</comment>
<evidence type="ECO:0000313" key="2">
    <source>
        <dbReference type="EMBL" id="GBF41761.1"/>
    </source>
</evidence>
<protein>
    <submittedName>
        <fullName evidence="2">Deoxyribodipyrimidine photolyase-like protein</fullName>
    </submittedName>
</protein>
<dbReference type="Gene3D" id="1.10.10.1710">
    <property type="entry name" value="Deoxyribodipyrimidine photolyase-related"/>
    <property type="match status" value="1"/>
</dbReference>
<dbReference type="PANTHER" id="PTHR38657:SF1">
    <property type="entry name" value="SLR1343 PROTEIN"/>
    <property type="match status" value="1"/>
</dbReference>
<organism evidence="2 3">
    <name type="scientific">Leptospira ellinghausenii</name>
    <dbReference type="NCBI Taxonomy" id="1917822"/>
    <lineage>
        <taxon>Bacteria</taxon>
        <taxon>Pseudomonadati</taxon>
        <taxon>Spirochaetota</taxon>
        <taxon>Spirochaetia</taxon>
        <taxon>Leptospirales</taxon>
        <taxon>Leptospiraceae</taxon>
        <taxon>Leptospira</taxon>
    </lineage>
</organism>
<dbReference type="InterPro" id="IPR014729">
    <property type="entry name" value="Rossmann-like_a/b/a_fold"/>
</dbReference>
<keyword evidence="3" id="KW-1185">Reference proteome</keyword>
<sequence>MKKALLILGNQLFDLSTLIPREKRSEYLVFLREDQELCTYYHFHKHKILFFFLAMRAYAEELKGLGFLVHYEPLDVNSDSYEVQLSNFLLKESIDELHYFEIEDRFFEKRILTLLKTTNVKGIEHSSPMFLTKRKDFEAYLLTHKKPFMKTFYESQRKTLHVLVNDKKEPIGGKWSFDTENRKKLPKSYHAPTLPQINFTTKEKEVFHLVETHFPNHPGNTENFWLPTSRKGAKHWLDQFLKERLDLFGPYEDAFSQTFPFLQHSVLTPFLNIGLLTPKEVVEVTLDHAKKNKIPIESLEGFLRQIIGWREFIRGIDQNFGEIQESKNHFVHNRKFTKHWFDGTTGIPPLDFVIRKCNQYGYAHHIERLMVLGSLMVLFEINPKEAYRWFMEMFIDSSDWVMGPNVYGMALFSDGGIFATKPYICGSNYYQKMGQFPKGEWEQAVDGLYWSFIETHQFEFTKNPRTAVLVGNLHRMQNDRKEKLFQTAKVWKEKLTLVS</sequence>
<proteinExistence type="predicted"/>
<dbReference type="InterPro" id="IPR036134">
    <property type="entry name" value="Crypto/Photolyase_FAD-like_sf"/>
</dbReference>
<dbReference type="SUPFAM" id="SSF48173">
    <property type="entry name" value="Cryptochrome/photolyase FAD-binding domain"/>
    <property type="match status" value="1"/>
</dbReference>
<dbReference type="OrthoDB" id="5288100at2"/>
<dbReference type="InterPro" id="IPR052551">
    <property type="entry name" value="UV-DNA_repair_photolyase"/>
</dbReference>
<dbReference type="InterPro" id="IPR007357">
    <property type="entry name" value="PhrB-like"/>
</dbReference>
<dbReference type="PANTHER" id="PTHR38657">
    <property type="entry name" value="SLR1343 PROTEIN"/>
    <property type="match status" value="1"/>
</dbReference>